<protein>
    <recommendedName>
        <fullName evidence="3">DUF2288 domain-containing protein</fullName>
    </recommendedName>
</protein>
<dbReference type="InterPro" id="IPR018741">
    <property type="entry name" value="DUF2288"/>
</dbReference>
<gene>
    <name evidence="1" type="ORF">AsFPU1_4123</name>
</gene>
<accession>A0A401IN48</accession>
<keyword evidence="2" id="KW-1185">Reference proteome</keyword>
<dbReference type="EMBL" id="BDQK01000017">
    <property type="protein sequence ID" value="GBF82690.1"/>
    <property type="molecule type" value="Genomic_DNA"/>
</dbReference>
<reference evidence="2" key="1">
    <citation type="submission" date="2017-05" db="EMBL/GenBank/DDBJ databases">
        <title>Physiological properties and genetic analysis related to exopolysaccharide production of fresh-water unicellular cyanobacterium Aphanothece sacrum, Suizenji Nori, that has been cultured as a food source in Japan.</title>
        <authorList>
            <person name="Kanesaki Y."/>
            <person name="Yoshikawa S."/>
            <person name="Ohki K."/>
        </authorList>
    </citation>
    <scope>NUCLEOTIDE SEQUENCE [LARGE SCALE GENOMIC DNA]</scope>
    <source>
        <strain evidence="2">FPU1</strain>
    </source>
</reference>
<dbReference type="Pfam" id="PF10052">
    <property type="entry name" value="DUF2288"/>
    <property type="match status" value="1"/>
</dbReference>
<dbReference type="OrthoDB" id="428307at2"/>
<evidence type="ECO:0000313" key="2">
    <source>
        <dbReference type="Proteomes" id="UP000287247"/>
    </source>
</evidence>
<sequence>MEDLKTRLIKDMAEVEWQDLIPHAKRDAIIIVNENLDLLEVGLAIAQDQVNSVQHWMAEELIGKPSVEQLNTWNIEPSKLFKSLILQPFILVQSTIT</sequence>
<proteinExistence type="predicted"/>
<dbReference type="RefSeq" id="WP_124973347.1">
    <property type="nucleotide sequence ID" value="NZ_BDQK01000017.1"/>
</dbReference>
<organism evidence="1 2">
    <name type="scientific">Aphanothece sacrum FPU1</name>
    <dbReference type="NCBI Taxonomy" id="1920663"/>
    <lineage>
        <taxon>Bacteria</taxon>
        <taxon>Bacillati</taxon>
        <taxon>Cyanobacteriota</taxon>
        <taxon>Cyanophyceae</taxon>
        <taxon>Oscillatoriophycideae</taxon>
        <taxon>Chroococcales</taxon>
        <taxon>Aphanothecaceae</taxon>
        <taxon>Aphanothece</taxon>
    </lineage>
</organism>
<comment type="caution">
    <text evidence="1">The sequence shown here is derived from an EMBL/GenBank/DDBJ whole genome shotgun (WGS) entry which is preliminary data.</text>
</comment>
<evidence type="ECO:0008006" key="3">
    <source>
        <dbReference type="Google" id="ProtNLM"/>
    </source>
</evidence>
<name>A0A401IN48_APHSA</name>
<dbReference type="AlphaFoldDB" id="A0A401IN48"/>
<evidence type="ECO:0000313" key="1">
    <source>
        <dbReference type="EMBL" id="GBF82690.1"/>
    </source>
</evidence>
<dbReference type="Proteomes" id="UP000287247">
    <property type="component" value="Unassembled WGS sequence"/>
</dbReference>